<organism evidence="18 19">
    <name type="scientific">Methylophaga lonarensis MPL</name>
    <dbReference type="NCBI Taxonomy" id="1286106"/>
    <lineage>
        <taxon>Bacteria</taxon>
        <taxon>Pseudomonadati</taxon>
        <taxon>Pseudomonadota</taxon>
        <taxon>Gammaproteobacteria</taxon>
        <taxon>Thiotrichales</taxon>
        <taxon>Piscirickettsiaceae</taxon>
        <taxon>Methylophaga</taxon>
    </lineage>
</organism>
<dbReference type="InterPro" id="IPR036942">
    <property type="entry name" value="Beta-barrel_TonB_sf"/>
</dbReference>
<feature type="domain" description="TonB-dependent receptor-like beta-barrel" evidence="16">
    <location>
        <begin position="231"/>
        <end position="659"/>
    </location>
</feature>
<keyword evidence="3 12" id="KW-1134">Transmembrane beta strand</keyword>
<evidence type="ECO:0000256" key="13">
    <source>
        <dbReference type="PROSITE-ProRule" id="PRU10144"/>
    </source>
</evidence>
<evidence type="ECO:0000256" key="1">
    <source>
        <dbReference type="ARBA" id="ARBA00004571"/>
    </source>
</evidence>
<dbReference type="SUPFAM" id="SSF56935">
    <property type="entry name" value="Porins"/>
    <property type="match status" value="1"/>
</dbReference>
<dbReference type="PROSITE" id="PS52016">
    <property type="entry name" value="TONB_DEPENDENT_REC_3"/>
    <property type="match status" value="1"/>
</dbReference>
<feature type="domain" description="TonB-dependent receptor plug" evidence="17">
    <location>
        <begin position="41"/>
        <end position="147"/>
    </location>
</feature>
<dbReference type="eggNOG" id="COG4774">
    <property type="taxonomic scope" value="Bacteria"/>
</dbReference>
<keyword evidence="18" id="KW-0675">Receptor</keyword>
<dbReference type="InterPro" id="IPR012910">
    <property type="entry name" value="Plug_dom"/>
</dbReference>
<evidence type="ECO:0000256" key="9">
    <source>
        <dbReference type="ARBA" id="ARBA00023077"/>
    </source>
</evidence>
<protein>
    <submittedName>
        <fullName evidence="18">TonB-dependent receptor</fullName>
    </submittedName>
</protein>
<keyword evidence="5 12" id="KW-0812">Transmembrane</keyword>
<keyword evidence="8" id="KW-0406">Ion transport</keyword>
<keyword evidence="9 14" id="KW-0798">TonB box</keyword>
<reference evidence="18 19" key="1">
    <citation type="journal article" date="2013" name="Genome Announc.">
        <title>Draft Genome Sequence of Methylophaga lonarensis MPLT, a Haloalkaliphilic (Non-Methane-Utilizing) Methylotroph.</title>
        <authorList>
            <person name="Shetty S.A."/>
            <person name="Marathe N.P."/>
            <person name="Munot H."/>
            <person name="Antony C.P."/>
            <person name="Dhotre D.P."/>
            <person name="Murrell J.C."/>
            <person name="Shouche Y.S."/>
        </authorList>
    </citation>
    <scope>NUCLEOTIDE SEQUENCE [LARGE SCALE GENOMIC DNA]</scope>
    <source>
        <strain evidence="18 19">MPL</strain>
    </source>
</reference>
<evidence type="ECO:0000256" key="6">
    <source>
        <dbReference type="ARBA" id="ARBA00022729"/>
    </source>
</evidence>
<keyword evidence="2 12" id="KW-0813">Transport</keyword>
<evidence type="ECO:0000256" key="10">
    <source>
        <dbReference type="ARBA" id="ARBA00023136"/>
    </source>
</evidence>
<evidence type="ECO:0000256" key="2">
    <source>
        <dbReference type="ARBA" id="ARBA00022448"/>
    </source>
</evidence>
<gene>
    <name evidence="18" type="ORF">MPL1_09365</name>
</gene>
<evidence type="ECO:0000313" key="18">
    <source>
        <dbReference type="EMBL" id="EMR12618.1"/>
    </source>
</evidence>
<keyword evidence="10 12" id="KW-0472">Membrane</keyword>
<dbReference type="Gene3D" id="2.40.170.20">
    <property type="entry name" value="TonB-dependent receptor, beta-barrel domain"/>
    <property type="match status" value="1"/>
</dbReference>
<dbReference type="RefSeq" id="WP_009726843.1">
    <property type="nucleotide sequence ID" value="NZ_APHR01000049.1"/>
</dbReference>
<proteinExistence type="inferred from homology"/>
<name>M7NV20_9GAMM</name>
<evidence type="ECO:0000256" key="8">
    <source>
        <dbReference type="ARBA" id="ARBA00023065"/>
    </source>
</evidence>
<dbReference type="EMBL" id="APHR01000049">
    <property type="protein sequence ID" value="EMR12618.1"/>
    <property type="molecule type" value="Genomic_DNA"/>
</dbReference>
<comment type="caution">
    <text evidence="18">The sequence shown here is derived from an EMBL/GenBank/DDBJ whole genome shotgun (WGS) entry which is preliminary data.</text>
</comment>
<evidence type="ECO:0000259" key="17">
    <source>
        <dbReference type="Pfam" id="PF07715"/>
    </source>
</evidence>
<feature type="short sequence motif" description="TonB C-terminal box" evidence="13">
    <location>
        <begin position="684"/>
        <end position="701"/>
    </location>
</feature>
<evidence type="ECO:0000256" key="11">
    <source>
        <dbReference type="ARBA" id="ARBA00023237"/>
    </source>
</evidence>
<feature type="chain" id="PRO_5004082544" evidence="15">
    <location>
        <begin position="22"/>
        <end position="701"/>
    </location>
</feature>
<keyword evidence="19" id="KW-1185">Reference proteome</keyword>
<keyword evidence="11 12" id="KW-0998">Cell outer membrane</keyword>
<keyword evidence="7" id="KW-0408">Iron</keyword>
<dbReference type="Proteomes" id="UP000012019">
    <property type="component" value="Unassembled WGS sequence"/>
</dbReference>
<evidence type="ECO:0000256" key="15">
    <source>
        <dbReference type="SAM" id="SignalP"/>
    </source>
</evidence>
<evidence type="ECO:0000259" key="16">
    <source>
        <dbReference type="Pfam" id="PF00593"/>
    </source>
</evidence>
<evidence type="ECO:0000256" key="4">
    <source>
        <dbReference type="ARBA" id="ARBA00022496"/>
    </source>
</evidence>
<dbReference type="InterPro" id="IPR039426">
    <property type="entry name" value="TonB-dep_rcpt-like"/>
</dbReference>
<comment type="subcellular location">
    <subcellularLocation>
        <location evidence="1 12">Cell outer membrane</location>
        <topology evidence="1 12">Multi-pass membrane protein</topology>
    </subcellularLocation>
</comment>
<dbReference type="GO" id="GO:0009279">
    <property type="term" value="C:cell outer membrane"/>
    <property type="evidence" value="ECO:0007669"/>
    <property type="project" value="UniProtKB-SubCell"/>
</dbReference>
<dbReference type="STRING" id="1286106.MPL1_09365"/>
<dbReference type="Pfam" id="PF07715">
    <property type="entry name" value="Plug"/>
    <property type="match status" value="1"/>
</dbReference>
<sequence>MHHKHLSVIVMTSLAIATANADDLTQLPSMTVDADLRGIDLSEIAASVTILDENEIQDRGASHFSDVLLQLPNVNFSGEGSLPRHIQIRGMGERDEYTGAPNASVGFAIDGIDFSGIGMPASLFDVQQVEVLRGPQGTRYGANALAGLINIKSNAPSAQRETLLEVTGGQDNLREFGLMTTGAFNEDSDRALYRLSLFRHLSDGFRKNDFLDRDNTNNRDELYLRGQLSFQLTDTSQLDLTLLHANIDNGYDAWSLNNNRRTLTDEPGDDKQRSSAIAAKFTLSGFQAFDLISTSTYADSSLKYSYDGDWVHPGFYPTPFVYNFSNNKQRETFSQEFRFVSKPEQRIFNQSTDWLTGIYFSNLRERNRTAEEFVDDFTGGDLFTDSGSTRFNSNNIAVFGQLDHHLDDATVVSGGLRVEHNRQRFSSSASERFSPSNNMIGGHISISHQLTEQHNAYAAISRGYKAGGFNTGLPANASNEFIKYDKETAWNYELGLRSSFLERRVNTAVTLFYMDRRKPQFDGYTFDPTGETFSYVFFTENLDKAKNYGIEAEADWQVTRDWKLFGSLGLLKTKVSGQPVNSEFTISSREQAHAPSYQYNVGALYRNVSGYFARVDVTGVDAFYYDNVHNFRSSRYTLTNARLGYESNQWEIYLWGRNIFDRKYATRGFFFTNEPSYSEPAQGYEKIAPGRQFGVTARLRF</sequence>
<dbReference type="PANTHER" id="PTHR32552">
    <property type="entry name" value="FERRICHROME IRON RECEPTOR-RELATED"/>
    <property type="match status" value="1"/>
</dbReference>
<dbReference type="InterPro" id="IPR010917">
    <property type="entry name" value="TonB_rcpt_CS"/>
</dbReference>
<feature type="signal peptide" evidence="15">
    <location>
        <begin position="1"/>
        <end position="21"/>
    </location>
</feature>
<dbReference type="Pfam" id="PF00593">
    <property type="entry name" value="TonB_dep_Rec_b-barrel"/>
    <property type="match status" value="1"/>
</dbReference>
<keyword evidence="4" id="KW-0410">Iron transport</keyword>
<dbReference type="PANTHER" id="PTHR32552:SF81">
    <property type="entry name" value="TONB-DEPENDENT OUTER MEMBRANE RECEPTOR"/>
    <property type="match status" value="1"/>
</dbReference>
<dbReference type="InterPro" id="IPR000531">
    <property type="entry name" value="Beta-barrel_TonB"/>
</dbReference>
<evidence type="ECO:0000256" key="14">
    <source>
        <dbReference type="RuleBase" id="RU003357"/>
    </source>
</evidence>
<dbReference type="GO" id="GO:0006826">
    <property type="term" value="P:iron ion transport"/>
    <property type="evidence" value="ECO:0007669"/>
    <property type="project" value="UniProtKB-KW"/>
</dbReference>
<dbReference type="CDD" id="cd01347">
    <property type="entry name" value="ligand_gated_channel"/>
    <property type="match status" value="1"/>
</dbReference>
<dbReference type="AlphaFoldDB" id="M7NV20"/>
<dbReference type="PROSITE" id="PS01156">
    <property type="entry name" value="TONB_DEPENDENT_REC_2"/>
    <property type="match status" value="1"/>
</dbReference>
<evidence type="ECO:0000256" key="3">
    <source>
        <dbReference type="ARBA" id="ARBA00022452"/>
    </source>
</evidence>
<dbReference type="PATRIC" id="fig|1286106.3.peg.1880"/>
<keyword evidence="6 15" id="KW-0732">Signal</keyword>
<evidence type="ECO:0000256" key="5">
    <source>
        <dbReference type="ARBA" id="ARBA00022692"/>
    </source>
</evidence>
<dbReference type="OrthoDB" id="7051185at2"/>
<evidence type="ECO:0000256" key="12">
    <source>
        <dbReference type="PROSITE-ProRule" id="PRU01360"/>
    </source>
</evidence>
<evidence type="ECO:0000256" key="7">
    <source>
        <dbReference type="ARBA" id="ARBA00023004"/>
    </source>
</evidence>
<comment type="similarity">
    <text evidence="12 14">Belongs to the TonB-dependent receptor family.</text>
</comment>
<accession>M7NV20</accession>
<evidence type="ECO:0000313" key="19">
    <source>
        <dbReference type="Proteomes" id="UP000012019"/>
    </source>
</evidence>